<protein>
    <submittedName>
        <fullName evidence="5">Clusterin-associated protein 1</fullName>
    </submittedName>
</protein>
<evidence type="ECO:0000256" key="2">
    <source>
        <dbReference type="SAM" id="MobiDB-lite"/>
    </source>
</evidence>
<feature type="compositionally biased region" description="Acidic residues" evidence="2">
    <location>
        <begin position="261"/>
        <end position="271"/>
    </location>
</feature>
<keyword evidence="4" id="KW-1185">Reference proteome</keyword>
<reference evidence="3 4" key="2">
    <citation type="submission" date="2018-11" db="EMBL/GenBank/DDBJ databases">
        <authorList>
            <consortium name="Pathogen Informatics"/>
        </authorList>
    </citation>
    <scope>NUCLEOTIDE SEQUENCE [LARGE SCALE GENOMIC DNA]</scope>
</reference>
<name>A0A0M3J3R8_ANISI</name>
<dbReference type="WBParaSite" id="ASIM_0000218101-mRNA-1">
    <property type="protein sequence ID" value="ASIM_0000218101-mRNA-1"/>
    <property type="gene ID" value="ASIM_0000218101"/>
</dbReference>
<dbReference type="EMBL" id="UYRR01002537">
    <property type="protein sequence ID" value="VDK19579.1"/>
    <property type="molecule type" value="Genomic_DNA"/>
</dbReference>
<evidence type="ECO:0000256" key="1">
    <source>
        <dbReference type="SAM" id="Coils"/>
    </source>
</evidence>
<dbReference type="OrthoDB" id="5406275at2759"/>
<evidence type="ECO:0000313" key="4">
    <source>
        <dbReference type="Proteomes" id="UP000267096"/>
    </source>
</evidence>
<accession>A0A0M3J3R8</accession>
<feature type="region of interest" description="Disordered" evidence="2">
    <location>
        <begin position="242"/>
        <end position="271"/>
    </location>
</feature>
<evidence type="ECO:0000313" key="3">
    <source>
        <dbReference type="EMBL" id="VDK19579.1"/>
    </source>
</evidence>
<keyword evidence="1" id="KW-0175">Coiled coil</keyword>
<dbReference type="Proteomes" id="UP000267096">
    <property type="component" value="Unassembled WGS sequence"/>
</dbReference>
<feature type="coiled-coil region" evidence="1">
    <location>
        <begin position="153"/>
        <end position="208"/>
    </location>
</feature>
<reference evidence="5" key="1">
    <citation type="submission" date="2017-02" db="UniProtKB">
        <authorList>
            <consortium name="WormBaseParasite"/>
        </authorList>
    </citation>
    <scope>IDENTIFICATION</scope>
</reference>
<evidence type="ECO:0000313" key="5">
    <source>
        <dbReference type="WBParaSite" id="ASIM_0000218101-mRNA-1"/>
    </source>
</evidence>
<proteinExistence type="predicted"/>
<gene>
    <name evidence="3" type="ORF">ASIM_LOCUS2050</name>
</gene>
<organism evidence="5">
    <name type="scientific">Anisakis simplex</name>
    <name type="common">Herring worm</name>
    <dbReference type="NCBI Taxonomy" id="6269"/>
    <lineage>
        <taxon>Eukaryota</taxon>
        <taxon>Metazoa</taxon>
        <taxon>Ecdysozoa</taxon>
        <taxon>Nematoda</taxon>
        <taxon>Chromadorea</taxon>
        <taxon>Rhabditida</taxon>
        <taxon>Spirurina</taxon>
        <taxon>Ascaridomorpha</taxon>
        <taxon>Ascaridoidea</taxon>
        <taxon>Anisakidae</taxon>
        <taxon>Anisakis</taxon>
        <taxon>Anisakis simplex complex</taxon>
    </lineage>
</organism>
<sequence length="271" mass="31322">MSNFMSEYVNWDQFLYDLPLMVTELGKLMLFSNKRDFTLFREGVQYEYIKSPDSFRATLVQLGHSEWTALYAAHKNMDTIRLNTLSVPGIFRLIFKILHQEKSVKNQNLLRAQLDRIKHFAEENRKVCEDSIDKINATINLINEIQIATLSAQSDQKDRLNLLLKQKAEYEAKRNNTEGMLGVINNDLQNQLANVKKLERDYEEAKRRSEVNFGEVFGSAVVDILKFAPTLISTVMAPMGMPPSPQPEQLRVQKKPKQAEENEEILEVNVR</sequence>
<dbReference type="PANTHER" id="PTHR33488:SF2">
    <property type="entry name" value="EARLY ENDOSOME ANTIGEN 1-LIKE"/>
    <property type="match status" value="1"/>
</dbReference>
<dbReference type="PANTHER" id="PTHR33488">
    <property type="entry name" value="ZGC:162509"/>
    <property type="match status" value="1"/>
</dbReference>
<dbReference type="AlphaFoldDB" id="A0A0M3J3R8"/>